<feature type="compositionally biased region" description="Basic and acidic residues" evidence="5">
    <location>
        <begin position="96"/>
        <end position="117"/>
    </location>
</feature>
<evidence type="ECO:0000256" key="2">
    <source>
        <dbReference type="ARBA" id="ARBA00022553"/>
    </source>
</evidence>
<sequence>MQSNQMLDAQLINLRRNGKENVTHKCAIEEGHLKQLKTSGVFSLSYPLSLLSLLIWFHTVLFFCQRGREGQRALTTKSFKFATDAAGRKFVTMAHDEASKNHPGDVHDSSSNKKEATMYESGESNHGYKALKLYLEKINLKCNAFFQYPKSNLRPEDNVWFEYRPLGVNNLANMMNKISEVAGLSTTYTNHSIRATAITLWSSAGVPN</sequence>
<dbReference type="Gene3D" id="1.10.443.10">
    <property type="entry name" value="Intergrase catalytic core"/>
    <property type="match status" value="1"/>
</dbReference>
<dbReference type="PANTHER" id="PTHR21446">
    <property type="entry name" value="DUF3504 DOMAIN-CONTAINING PROTEIN"/>
    <property type="match status" value="1"/>
</dbReference>
<dbReference type="InterPro" id="IPR052787">
    <property type="entry name" value="MAVS"/>
</dbReference>
<comment type="caution">
    <text evidence="8">The sequence shown here is derived from an EMBL/GenBank/DDBJ whole genome shotgun (WGS) entry which is preliminary data.</text>
</comment>
<dbReference type="Proteomes" id="UP001159427">
    <property type="component" value="Unassembled WGS sequence"/>
</dbReference>
<gene>
    <name evidence="8" type="ORF">PEVE_00001784</name>
</gene>
<keyword evidence="6" id="KW-1133">Transmembrane helix</keyword>
<evidence type="ECO:0000256" key="3">
    <source>
        <dbReference type="ARBA" id="ARBA00022843"/>
    </source>
</evidence>
<reference evidence="8 9" key="1">
    <citation type="submission" date="2022-05" db="EMBL/GenBank/DDBJ databases">
        <authorList>
            <consortium name="Genoscope - CEA"/>
            <person name="William W."/>
        </authorList>
    </citation>
    <scope>NUCLEOTIDE SEQUENCE [LARGE SCALE GENOMIC DNA]</scope>
</reference>
<evidence type="ECO:0000313" key="8">
    <source>
        <dbReference type="EMBL" id="CAH3014573.1"/>
    </source>
</evidence>
<organism evidence="8 9">
    <name type="scientific">Porites evermanni</name>
    <dbReference type="NCBI Taxonomy" id="104178"/>
    <lineage>
        <taxon>Eukaryota</taxon>
        <taxon>Metazoa</taxon>
        <taxon>Cnidaria</taxon>
        <taxon>Anthozoa</taxon>
        <taxon>Hexacorallia</taxon>
        <taxon>Scleractinia</taxon>
        <taxon>Fungiina</taxon>
        <taxon>Poritidae</taxon>
        <taxon>Porites</taxon>
    </lineage>
</organism>
<evidence type="ECO:0000256" key="1">
    <source>
        <dbReference type="ARBA" id="ARBA00022499"/>
    </source>
</evidence>
<dbReference type="Pfam" id="PF12012">
    <property type="entry name" value="DUF3504"/>
    <property type="match status" value="1"/>
</dbReference>
<keyword evidence="6" id="KW-0812">Transmembrane</keyword>
<feature type="region of interest" description="Disordered" evidence="5">
    <location>
        <begin position="96"/>
        <end position="119"/>
    </location>
</feature>
<keyword evidence="9" id="KW-1185">Reference proteome</keyword>
<feature type="domain" description="ZMYM2-like/QRICH1 C-terminal" evidence="7">
    <location>
        <begin position="28"/>
        <end position="179"/>
    </location>
</feature>
<keyword evidence="2" id="KW-0597">Phosphoprotein</keyword>
<dbReference type="EMBL" id="CALNXI010000011">
    <property type="protein sequence ID" value="CAH3014573.1"/>
    <property type="molecule type" value="Genomic_DNA"/>
</dbReference>
<keyword evidence="1" id="KW-1017">Isopeptide bond</keyword>
<evidence type="ECO:0000259" key="7">
    <source>
        <dbReference type="Pfam" id="PF12012"/>
    </source>
</evidence>
<accession>A0ABN8LBY0</accession>
<evidence type="ECO:0000256" key="5">
    <source>
        <dbReference type="SAM" id="MobiDB-lite"/>
    </source>
</evidence>
<keyword evidence="3" id="KW-0832">Ubl conjugation</keyword>
<evidence type="ECO:0000313" key="9">
    <source>
        <dbReference type="Proteomes" id="UP001159427"/>
    </source>
</evidence>
<dbReference type="InterPro" id="IPR011010">
    <property type="entry name" value="DNA_brk_join_enz"/>
</dbReference>
<dbReference type="SUPFAM" id="SSF56349">
    <property type="entry name" value="DNA breaking-rejoining enzymes"/>
    <property type="match status" value="1"/>
</dbReference>
<keyword evidence="6" id="KW-0472">Membrane</keyword>
<evidence type="ECO:0000256" key="6">
    <source>
        <dbReference type="SAM" id="Phobius"/>
    </source>
</evidence>
<proteinExistence type="predicted"/>
<dbReference type="InterPro" id="IPR013762">
    <property type="entry name" value="Integrase-like_cat_sf"/>
</dbReference>
<keyword evidence="4" id="KW-0233">DNA recombination</keyword>
<dbReference type="InterPro" id="IPR021893">
    <property type="entry name" value="ZMYM2-like_C"/>
</dbReference>
<evidence type="ECO:0000256" key="4">
    <source>
        <dbReference type="ARBA" id="ARBA00023172"/>
    </source>
</evidence>
<name>A0ABN8LBY0_9CNID</name>
<feature type="transmembrane region" description="Helical" evidence="6">
    <location>
        <begin position="44"/>
        <end position="64"/>
    </location>
</feature>
<protein>
    <recommendedName>
        <fullName evidence="7">ZMYM2-like/QRICH1 C-terminal domain-containing protein</fullName>
    </recommendedName>
</protein>
<dbReference type="PANTHER" id="PTHR21446:SF12">
    <property type="entry name" value="POTASSIUM CHANNEL TETRAMERIZATION DOMAIN CONTAINING 1"/>
    <property type="match status" value="1"/>
</dbReference>